<dbReference type="GO" id="GO:0090364">
    <property type="term" value="P:regulation of proteasome assembly"/>
    <property type="evidence" value="ECO:0007669"/>
    <property type="project" value="InterPro"/>
</dbReference>
<evidence type="ECO:0000256" key="1">
    <source>
        <dbReference type="SAM" id="MobiDB-lite"/>
    </source>
</evidence>
<sequence length="268" mass="30809">MDSWSFRVCHTTDESLAQVYRGSDSVKPLPIIWNNYPRWGPHNTIMFDDVRRNFVMNPQSGLRIHAFRDAHVNNATDRELLCLANYLELIASRQLDFTRLNHHRWSRYLEKHWQRHCDKRRRLTKELADTEPSSQSGDLVTPAAVIASTSLEPSGTVMITGTSVATHDSNLQYRHHHRHHDHQHRHRGHGHRHHHHHHRKSQLEGQLPNANGVNEALGVRMDSTDLIEMPCPGSSSSCTPPNLLNKLTVSSSEVESKSDFALFFLLFP</sequence>
<accession>A0A448XBD4</accession>
<evidence type="ECO:0000313" key="4">
    <source>
        <dbReference type="Proteomes" id="UP000784294"/>
    </source>
</evidence>
<comment type="caution">
    <text evidence="3">The sequence shown here is derived from an EMBL/GenBank/DDBJ whole genome shotgun (WGS) entry which is preliminary data.</text>
</comment>
<dbReference type="InterPro" id="IPR004274">
    <property type="entry name" value="FCP1_dom"/>
</dbReference>
<organism evidence="3 4">
    <name type="scientific">Protopolystoma xenopodis</name>
    <dbReference type="NCBI Taxonomy" id="117903"/>
    <lineage>
        <taxon>Eukaryota</taxon>
        <taxon>Metazoa</taxon>
        <taxon>Spiralia</taxon>
        <taxon>Lophotrochozoa</taxon>
        <taxon>Platyhelminthes</taxon>
        <taxon>Monogenea</taxon>
        <taxon>Polyopisthocotylea</taxon>
        <taxon>Polystomatidea</taxon>
        <taxon>Polystomatidae</taxon>
        <taxon>Protopolystoma</taxon>
    </lineage>
</organism>
<gene>
    <name evidence="3" type="ORF">PXEA_LOCUS26358</name>
</gene>
<reference evidence="3" key="1">
    <citation type="submission" date="2018-11" db="EMBL/GenBank/DDBJ databases">
        <authorList>
            <consortium name="Pathogen Informatics"/>
        </authorList>
    </citation>
    <scope>NUCLEOTIDE SEQUENCE</scope>
</reference>
<keyword evidence="4" id="KW-1185">Reference proteome</keyword>
<evidence type="ECO:0000313" key="3">
    <source>
        <dbReference type="EMBL" id="VEL32918.1"/>
    </source>
</evidence>
<evidence type="ECO:0000259" key="2">
    <source>
        <dbReference type="Pfam" id="PF03031"/>
    </source>
</evidence>
<dbReference type="InterPro" id="IPR023214">
    <property type="entry name" value="HAD_sf"/>
</dbReference>
<name>A0A448XBD4_9PLAT</name>
<feature type="compositionally biased region" description="Basic residues" evidence="1">
    <location>
        <begin position="179"/>
        <end position="200"/>
    </location>
</feature>
<dbReference type="PANTHER" id="PTHR48493">
    <property type="entry name" value="UBIQUITIN-LIKE DOMAIN-CONTAINING CTD PHOSPHATASE 1"/>
    <property type="match status" value="1"/>
</dbReference>
<dbReference type="InterPro" id="IPR051658">
    <property type="entry name" value="UBLCP1"/>
</dbReference>
<dbReference type="Pfam" id="PF03031">
    <property type="entry name" value="NIF"/>
    <property type="match status" value="1"/>
</dbReference>
<dbReference type="EMBL" id="CAAALY010244873">
    <property type="protein sequence ID" value="VEL32918.1"/>
    <property type="molecule type" value="Genomic_DNA"/>
</dbReference>
<feature type="region of interest" description="Disordered" evidence="1">
    <location>
        <begin position="179"/>
        <end position="204"/>
    </location>
</feature>
<dbReference type="AlphaFoldDB" id="A0A448XBD4"/>
<dbReference type="InterPro" id="IPR036412">
    <property type="entry name" value="HAD-like_sf"/>
</dbReference>
<protein>
    <recommendedName>
        <fullName evidence="2">FCP1 homology domain-containing protein</fullName>
    </recommendedName>
</protein>
<proteinExistence type="predicted"/>
<dbReference type="Gene3D" id="3.40.50.1000">
    <property type="entry name" value="HAD superfamily/HAD-like"/>
    <property type="match status" value="1"/>
</dbReference>
<dbReference type="SUPFAM" id="SSF56784">
    <property type="entry name" value="HAD-like"/>
    <property type="match status" value="1"/>
</dbReference>
<dbReference type="OrthoDB" id="1711508at2759"/>
<dbReference type="PANTHER" id="PTHR48493:SF1">
    <property type="entry name" value="UBIQUITIN-LIKE DOMAIN-CONTAINING CTD PHOSPHATASE 1"/>
    <property type="match status" value="1"/>
</dbReference>
<feature type="domain" description="FCP1 homology" evidence="2">
    <location>
        <begin position="22"/>
        <end position="92"/>
    </location>
</feature>
<dbReference type="Proteomes" id="UP000784294">
    <property type="component" value="Unassembled WGS sequence"/>
</dbReference>